<comment type="subcellular location">
    <subcellularLocation>
        <location evidence="10">Cytoplasm</location>
    </subcellularLocation>
</comment>
<dbReference type="GO" id="GO:0005524">
    <property type="term" value="F:ATP binding"/>
    <property type="evidence" value="ECO:0007669"/>
    <property type="project" value="UniProtKB-KW"/>
</dbReference>
<dbReference type="FunFam" id="2.40.30.10:FF:000023">
    <property type="entry name" value="tRNA-specific 2-thiouridylase MnmA"/>
    <property type="match status" value="1"/>
</dbReference>
<evidence type="ECO:0000259" key="11">
    <source>
        <dbReference type="Pfam" id="PF20258"/>
    </source>
</evidence>
<feature type="site" description="Interaction with tRNA" evidence="10">
    <location>
        <position position="125"/>
    </location>
</feature>
<dbReference type="Gene3D" id="2.40.30.10">
    <property type="entry name" value="Translation factors"/>
    <property type="match status" value="1"/>
</dbReference>
<dbReference type="FunFam" id="3.40.50.620:FF:000115">
    <property type="entry name" value="tRNA-specific 2-thiouridylase MnmA"/>
    <property type="match status" value="1"/>
</dbReference>
<comment type="caution">
    <text evidence="13">The sequence shown here is derived from an EMBL/GenBank/DDBJ whole genome shotgun (WGS) entry which is preliminary data.</text>
</comment>
<feature type="domain" description="tRNA-specific 2-thiouridylase MnmA-like central" evidence="12">
    <location>
        <begin position="204"/>
        <end position="269"/>
    </location>
</feature>
<dbReference type="InterPro" id="IPR023382">
    <property type="entry name" value="MnmA-like_central_sf"/>
</dbReference>
<keyword evidence="3 10" id="KW-0808">Transferase</keyword>
<dbReference type="InterPro" id="IPR046885">
    <property type="entry name" value="MnmA-like_C"/>
</dbReference>
<dbReference type="HAMAP" id="MF_00144">
    <property type="entry name" value="tRNA_thiouridyl_MnmA"/>
    <property type="match status" value="1"/>
</dbReference>
<keyword evidence="4 10" id="KW-0819">tRNA processing</keyword>
<keyword evidence="5 10" id="KW-0547">Nucleotide-binding</keyword>
<dbReference type="Gene3D" id="2.30.30.280">
    <property type="entry name" value="Adenine nucleotide alpha hydrolases-like domains"/>
    <property type="match status" value="1"/>
</dbReference>
<evidence type="ECO:0000256" key="1">
    <source>
        <dbReference type="ARBA" id="ARBA00022490"/>
    </source>
</evidence>
<keyword evidence="2 10" id="KW-0820">tRNA-binding</keyword>
<keyword evidence="8" id="KW-1015">Disulfide bond</keyword>
<feature type="region of interest" description="Interaction with tRNA" evidence="10">
    <location>
        <begin position="303"/>
        <end position="304"/>
    </location>
</feature>
<evidence type="ECO:0000256" key="3">
    <source>
        <dbReference type="ARBA" id="ARBA00022679"/>
    </source>
</evidence>
<evidence type="ECO:0000256" key="5">
    <source>
        <dbReference type="ARBA" id="ARBA00022741"/>
    </source>
</evidence>
<dbReference type="Proteomes" id="UP000054301">
    <property type="component" value="Unassembled WGS sequence"/>
</dbReference>
<feature type="domain" description="tRNA-specific 2-thiouridylase MnmA-like C-terminal" evidence="11">
    <location>
        <begin position="279"/>
        <end position="352"/>
    </location>
</feature>
<reference evidence="13 14" key="1">
    <citation type="submission" date="2015-06" db="EMBL/GenBank/DDBJ databases">
        <title>More than comparative genomics: Whole genome sequencing reveals elusive C. pecorum plasmid and re-evaluates genetic differences and phylogenetic relationships between C. pecorum from pig, cattle, sheep and koala hosts.</title>
        <authorList>
            <person name="Jelocnik M."/>
            <person name="Bachmann N.L."/>
            <person name="Kaltenboeck B."/>
            <person name="Waugh C."/>
            <person name="Woolford L."/>
            <person name="Speight N."/>
            <person name="Gillett A."/>
            <person name="Higgins D."/>
            <person name="Flanagan C."/>
            <person name="Myers G."/>
            <person name="Timms P."/>
            <person name="Polkinghorne A."/>
        </authorList>
    </citation>
    <scope>NUCLEOTIDE SEQUENCE [LARGE SCALE GENOMIC DNA]</scope>
    <source>
        <strain evidence="13 14">L1</strain>
    </source>
</reference>
<protein>
    <recommendedName>
        <fullName evidence="10">tRNA-specific 2-thiouridylase MnmA</fullName>
        <ecNumber evidence="10">2.8.1.13</ecNumber>
    </recommendedName>
</protein>
<evidence type="ECO:0000313" key="13">
    <source>
        <dbReference type="EMBL" id="KTF28575.1"/>
    </source>
</evidence>
<comment type="function">
    <text evidence="10">Catalyzes the 2-thiolation of uridine at the wobble position (U34) of tRNA, leading to the formation of s(2)U34.</text>
</comment>
<dbReference type="NCBIfam" id="TIGR00420">
    <property type="entry name" value="trmU"/>
    <property type="match status" value="1"/>
</dbReference>
<evidence type="ECO:0000259" key="12">
    <source>
        <dbReference type="Pfam" id="PF20259"/>
    </source>
</evidence>
<dbReference type="GO" id="GO:0005737">
    <property type="term" value="C:cytoplasm"/>
    <property type="evidence" value="ECO:0007669"/>
    <property type="project" value="UniProtKB-SubCell"/>
</dbReference>
<dbReference type="InterPro" id="IPR004506">
    <property type="entry name" value="MnmA-like"/>
</dbReference>
<evidence type="ECO:0000256" key="9">
    <source>
        <dbReference type="ARBA" id="ARBA00051542"/>
    </source>
</evidence>
<feature type="region of interest" description="Interaction with target base in tRNA" evidence="10">
    <location>
        <begin position="95"/>
        <end position="97"/>
    </location>
</feature>
<dbReference type="PANTHER" id="PTHR11933">
    <property type="entry name" value="TRNA 5-METHYLAMINOMETHYL-2-THIOURIDYLATE -METHYLTRANSFERASE"/>
    <property type="match status" value="1"/>
</dbReference>
<accession>A0AA40U5Q0</accession>
<organism evidence="13 14">
    <name type="scientific">Chlamydia pecorum</name>
    <dbReference type="NCBI Taxonomy" id="85991"/>
    <lineage>
        <taxon>Bacteria</taxon>
        <taxon>Pseudomonadati</taxon>
        <taxon>Chlamydiota</taxon>
        <taxon>Chlamydiia</taxon>
        <taxon>Chlamydiales</taxon>
        <taxon>Chlamydiaceae</taxon>
        <taxon>Chlamydia/Chlamydophila group</taxon>
        <taxon>Chlamydia</taxon>
    </lineage>
</organism>
<feature type="site" description="Interaction with tRNA" evidence="10">
    <location>
        <position position="336"/>
    </location>
</feature>
<evidence type="ECO:0000256" key="2">
    <source>
        <dbReference type="ARBA" id="ARBA00022555"/>
    </source>
</evidence>
<dbReference type="EMBL" id="LFRH01000003">
    <property type="protein sequence ID" value="KTF28575.1"/>
    <property type="molecule type" value="Genomic_DNA"/>
</dbReference>
<dbReference type="EC" id="2.8.1.13" evidence="10"/>
<dbReference type="GO" id="GO:0002143">
    <property type="term" value="P:tRNA wobble position uridine thiolation"/>
    <property type="evidence" value="ECO:0007669"/>
    <property type="project" value="TreeGrafter"/>
</dbReference>
<gene>
    <name evidence="13" type="primary">trmU</name>
    <name evidence="10" type="synonym">mnmA</name>
    <name evidence="13" type="ORF">cpL1_0610</name>
</gene>
<dbReference type="Pfam" id="PF20258">
    <property type="entry name" value="tRNA_Me_trans_C"/>
    <property type="match status" value="1"/>
</dbReference>
<comment type="caution">
    <text evidence="10">Lacks conserved residue(s) required for the propagation of feature annotation.</text>
</comment>
<keyword evidence="6 10" id="KW-0067">ATP-binding</keyword>
<feature type="binding site" evidence="10">
    <location>
        <position position="35"/>
    </location>
    <ligand>
        <name>ATP</name>
        <dbReference type="ChEBI" id="CHEBI:30616"/>
    </ligand>
</feature>
<feature type="active site" description="Cysteine persulfide intermediate" evidence="10">
    <location>
        <position position="196"/>
    </location>
</feature>
<dbReference type="CDD" id="cd01998">
    <property type="entry name" value="MnmA_TRMU-like"/>
    <property type="match status" value="1"/>
</dbReference>
<dbReference type="SUPFAM" id="SSF52402">
    <property type="entry name" value="Adenine nucleotide alpha hydrolases-like"/>
    <property type="match status" value="1"/>
</dbReference>
<evidence type="ECO:0000313" key="14">
    <source>
        <dbReference type="Proteomes" id="UP000054301"/>
    </source>
</evidence>
<sequence length="361" mass="40895">MNKTVVVAMSGGVDSSVVAYLLKRCTSYNVVGLFMKNWEEKTHDDVCLSAQDYADVEKVCSQLDIPYYTVSFVREYQELVFSRFLKEYSLGYTPNPDILCNREIKFALLQKKVRELGGDFLATGHYCRSNLDASGVSLFRGVDRNKDQSYFLSGTPRQALANVLFPLGEMKKNEVRALAEEAGLATARKKDSTGICFIGKRPFKQFLEQFVPKKEGDIVDWDTQTILGKHEGAHYYTIGQRRGLDLGGTSKPCYVVGKDMEKNLVYIVQGEDHPLLYRTELFAKELNWFVDPKSVHTCTAQVRYRSEDEQCTIEFVSEDRLRVCFITPIKAVTPGQTIAFYQGDRCLGSGVIDIPMNPYFV</sequence>
<feature type="region of interest" description="Interaction with tRNA" evidence="10">
    <location>
        <begin position="146"/>
        <end position="148"/>
    </location>
</feature>
<keyword evidence="7 10" id="KW-0694">RNA-binding</keyword>
<dbReference type="Pfam" id="PF20259">
    <property type="entry name" value="tRNA_Me_trans_M"/>
    <property type="match status" value="1"/>
</dbReference>
<feature type="binding site" evidence="10">
    <location>
        <begin position="8"/>
        <end position="15"/>
    </location>
    <ligand>
        <name>ATP</name>
        <dbReference type="ChEBI" id="CHEBI:30616"/>
    </ligand>
</feature>
<dbReference type="AlphaFoldDB" id="A0AA40U5Q0"/>
<comment type="catalytic activity">
    <reaction evidence="9 10">
        <text>S-sulfanyl-L-cysteinyl-[protein] + uridine(34) in tRNA + AH2 + ATP = 2-thiouridine(34) in tRNA + L-cysteinyl-[protein] + A + AMP + diphosphate + H(+)</text>
        <dbReference type="Rhea" id="RHEA:47032"/>
        <dbReference type="Rhea" id="RHEA-COMP:10131"/>
        <dbReference type="Rhea" id="RHEA-COMP:11726"/>
        <dbReference type="Rhea" id="RHEA-COMP:11727"/>
        <dbReference type="Rhea" id="RHEA-COMP:11728"/>
        <dbReference type="ChEBI" id="CHEBI:13193"/>
        <dbReference type="ChEBI" id="CHEBI:15378"/>
        <dbReference type="ChEBI" id="CHEBI:17499"/>
        <dbReference type="ChEBI" id="CHEBI:29950"/>
        <dbReference type="ChEBI" id="CHEBI:30616"/>
        <dbReference type="ChEBI" id="CHEBI:33019"/>
        <dbReference type="ChEBI" id="CHEBI:61963"/>
        <dbReference type="ChEBI" id="CHEBI:65315"/>
        <dbReference type="ChEBI" id="CHEBI:87170"/>
        <dbReference type="ChEBI" id="CHEBI:456215"/>
        <dbReference type="EC" id="2.8.1.13"/>
    </reaction>
</comment>
<evidence type="ECO:0000256" key="8">
    <source>
        <dbReference type="ARBA" id="ARBA00023157"/>
    </source>
</evidence>
<dbReference type="PANTHER" id="PTHR11933:SF5">
    <property type="entry name" value="MITOCHONDRIAL TRNA-SPECIFIC 2-THIOURIDYLASE 1"/>
    <property type="match status" value="1"/>
</dbReference>
<comment type="similarity">
    <text evidence="10">Belongs to the MnmA/TRMU family.</text>
</comment>
<proteinExistence type="inferred from homology"/>
<dbReference type="GO" id="GO:0103016">
    <property type="term" value="F:tRNA-uridine 2-sulfurtransferase activity"/>
    <property type="evidence" value="ECO:0007669"/>
    <property type="project" value="UniProtKB-EC"/>
</dbReference>
<evidence type="ECO:0000256" key="4">
    <source>
        <dbReference type="ARBA" id="ARBA00022694"/>
    </source>
</evidence>
<name>A0AA40U5Q0_9CHLA</name>
<dbReference type="Pfam" id="PF03054">
    <property type="entry name" value="tRNA_Me_trans"/>
    <property type="match status" value="1"/>
</dbReference>
<dbReference type="Gene3D" id="3.40.50.620">
    <property type="entry name" value="HUPs"/>
    <property type="match status" value="1"/>
</dbReference>
<evidence type="ECO:0000256" key="7">
    <source>
        <dbReference type="ARBA" id="ARBA00022884"/>
    </source>
</evidence>
<evidence type="ECO:0000256" key="10">
    <source>
        <dbReference type="HAMAP-Rule" id="MF_00144"/>
    </source>
</evidence>
<dbReference type="InterPro" id="IPR014729">
    <property type="entry name" value="Rossmann-like_a/b/a_fold"/>
</dbReference>
<dbReference type="FunFam" id="2.30.30.280:FF:000001">
    <property type="entry name" value="tRNA-specific 2-thiouridylase MnmA"/>
    <property type="match status" value="1"/>
</dbReference>
<dbReference type="NCBIfam" id="NF001138">
    <property type="entry name" value="PRK00143.1"/>
    <property type="match status" value="1"/>
</dbReference>
<evidence type="ECO:0000256" key="6">
    <source>
        <dbReference type="ARBA" id="ARBA00022840"/>
    </source>
</evidence>
<dbReference type="InterPro" id="IPR046884">
    <property type="entry name" value="MnmA-like_central"/>
</dbReference>
<dbReference type="RefSeq" id="WP_021756535.1">
    <property type="nucleotide sequence ID" value="NZ_LFRH01000003.1"/>
</dbReference>
<dbReference type="GO" id="GO:0000049">
    <property type="term" value="F:tRNA binding"/>
    <property type="evidence" value="ECO:0007669"/>
    <property type="project" value="UniProtKB-KW"/>
</dbReference>
<feature type="active site" description="Nucleophile" evidence="10">
    <location>
        <position position="100"/>
    </location>
</feature>
<feature type="binding site" evidence="10">
    <location>
        <position position="124"/>
    </location>
    <ligand>
        <name>ATP</name>
        <dbReference type="ChEBI" id="CHEBI:30616"/>
    </ligand>
</feature>
<keyword evidence="1 10" id="KW-0963">Cytoplasm</keyword>